<evidence type="ECO:0000313" key="3">
    <source>
        <dbReference type="WBParaSite" id="Hba_03972"/>
    </source>
</evidence>
<sequence>MQFLVILFIISILFFDKHYMYFIKYVFSFFSLTFSDTSFYYFYFT</sequence>
<name>A0A1I7WG58_HETBA</name>
<keyword evidence="1" id="KW-0472">Membrane</keyword>
<proteinExistence type="predicted"/>
<dbReference type="AlphaFoldDB" id="A0A1I7WG58"/>
<protein>
    <submittedName>
        <fullName evidence="3">Uncharacterized protein</fullName>
    </submittedName>
</protein>
<keyword evidence="2" id="KW-1185">Reference proteome</keyword>
<dbReference type="Proteomes" id="UP000095283">
    <property type="component" value="Unplaced"/>
</dbReference>
<accession>A0A1I7WG58</accession>
<evidence type="ECO:0000313" key="2">
    <source>
        <dbReference type="Proteomes" id="UP000095283"/>
    </source>
</evidence>
<keyword evidence="1" id="KW-0812">Transmembrane</keyword>
<evidence type="ECO:0000256" key="1">
    <source>
        <dbReference type="SAM" id="Phobius"/>
    </source>
</evidence>
<feature type="transmembrane region" description="Helical" evidence="1">
    <location>
        <begin position="25"/>
        <end position="44"/>
    </location>
</feature>
<keyword evidence="1" id="KW-1133">Transmembrane helix</keyword>
<dbReference type="WBParaSite" id="Hba_03972">
    <property type="protein sequence ID" value="Hba_03972"/>
    <property type="gene ID" value="Hba_03972"/>
</dbReference>
<organism evidence="2 3">
    <name type="scientific">Heterorhabditis bacteriophora</name>
    <name type="common">Entomopathogenic nematode worm</name>
    <dbReference type="NCBI Taxonomy" id="37862"/>
    <lineage>
        <taxon>Eukaryota</taxon>
        <taxon>Metazoa</taxon>
        <taxon>Ecdysozoa</taxon>
        <taxon>Nematoda</taxon>
        <taxon>Chromadorea</taxon>
        <taxon>Rhabditida</taxon>
        <taxon>Rhabditina</taxon>
        <taxon>Rhabditomorpha</taxon>
        <taxon>Strongyloidea</taxon>
        <taxon>Heterorhabditidae</taxon>
        <taxon>Heterorhabditis</taxon>
    </lineage>
</organism>
<reference evidence="3" key="1">
    <citation type="submission" date="2016-11" db="UniProtKB">
        <authorList>
            <consortium name="WormBaseParasite"/>
        </authorList>
    </citation>
    <scope>IDENTIFICATION</scope>
</reference>